<dbReference type="AlphaFoldDB" id="A0AA38P3S2"/>
<evidence type="ECO:0000256" key="1">
    <source>
        <dbReference type="SAM" id="MobiDB-lite"/>
    </source>
</evidence>
<feature type="region of interest" description="Disordered" evidence="1">
    <location>
        <begin position="48"/>
        <end position="103"/>
    </location>
</feature>
<evidence type="ECO:0000313" key="4">
    <source>
        <dbReference type="Proteomes" id="UP001163846"/>
    </source>
</evidence>
<keyword evidence="2" id="KW-0472">Membrane</keyword>
<keyword evidence="4" id="KW-1185">Reference proteome</keyword>
<reference evidence="3" key="1">
    <citation type="submission" date="2022-08" db="EMBL/GenBank/DDBJ databases">
        <authorList>
            <consortium name="DOE Joint Genome Institute"/>
            <person name="Min B."/>
            <person name="Riley R."/>
            <person name="Sierra-Patev S."/>
            <person name="Naranjo-Ortiz M."/>
            <person name="Looney B."/>
            <person name="Konkel Z."/>
            <person name="Slot J.C."/>
            <person name="Sakamoto Y."/>
            <person name="Steenwyk J.L."/>
            <person name="Rokas A."/>
            <person name="Carro J."/>
            <person name="Camarero S."/>
            <person name="Ferreira P."/>
            <person name="Molpeceres G."/>
            <person name="Ruiz-Duenas F.J."/>
            <person name="Serrano A."/>
            <person name="Henrissat B."/>
            <person name="Drula E."/>
            <person name="Hughes K.W."/>
            <person name="Mata J.L."/>
            <person name="Ishikawa N.K."/>
            <person name="Vargas-Isla R."/>
            <person name="Ushijima S."/>
            <person name="Smith C.A."/>
            <person name="Ahrendt S."/>
            <person name="Andreopoulos W."/>
            <person name="He G."/>
            <person name="Labutti K."/>
            <person name="Lipzen A."/>
            <person name="Ng V."/>
            <person name="Sandor L."/>
            <person name="Barry K."/>
            <person name="Martinez A.T."/>
            <person name="Xiao Y."/>
            <person name="Gibbons J.G."/>
            <person name="Terashima K."/>
            <person name="Hibbett D.S."/>
            <person name="Grigoriev I.V."/>
        </authorList>
    </citation>
    <scope>NUCLEOTIDE SEQUENCE</scope>
    <source>
        <strain evidence="3">TFB9207</strain>
    </source>
</reference>
<gene>
    <name evidence="3" type="ORF">F5878DRAFT_711933</name>
</gene>
<keyword evidence="2" id="KW-1133">Transmembrane helix</keyword>
<sequence length="203" mass="22710">MSSFNSTNRTYFAYIWCMIYVNMGFLASLLSTMLIMIHPAAAPSMPERQHALSRRSCSTRSQSSLISNMSVESISSTTTEETNTPDTPKEEVPMSNRPKDTRRRTISFLNTNVVLPNSKSITRPIKPFTRRLSSSSHVVAHGFKESIVIPTSKLTHQILPASKATSQKTVNKVVSFTRQSVKATKKLVTHKKHTINSNDSIHE</sequence>
<dbReference type="Proteomes" id="UP001163846">
    <property type="component" value="Unassembled WGS sequence"/>
</dbReference>
<proteinExistence type="predicted"/>
<evidence type="ECO:0000313" key="3">
    <source>
        <dbReference type="EMBL" id="KAJ3835676.1"/>
    </source>
</evidence>
<name>A0AA38P3S2_9AGAR</name>
<accession>A0AA38P3S2</accession>
<organism evidence="3 4">
    <name type="scientific">Lentinula raphanica</name>
    <dbReference type="NCBI Taxonomy" id="153919"/>
    <lineage>
        <taxon>Eukaryota</taxon>
        <taxon>Fungi</taxon>
        <taxon>Dikarya</taxon>
        <taxon>Basidiomycota</taxon>
        <taxon>Agaricomycotina</taxon>
        <taxon>Agaricomycetes</taxon>
        <taxon>Agaricomycetidae</taxon>
        <taxon>Agaricales</taxon>
        <taxon>Marasmiineae</taxon>
        <taxon>Omphalotaceae</taxon>
        <taxon>Lentinula</taxon>
    </lineage>
</organism>
<protein>
    <submittedName>
        <fullName evidence="3">Uncharacterized protein</fullName>
    </submittedName>
</protein>
<comment type="caution">
    <text evidence="3">The sequence shown here is derived from an EMBL/GenBank/DDBJ whole genome shotgun (WGS) entry which is preliminary data.</text>
</comment>
<feature type="transmembrane region" description="Helical" evidence="2">
    <location>
        <begin position="12"/>
        <end position="37"/>
    </location>
</feature>
<keyword evidence="2" id="KW-0812">Transmembrane</keyword>
<feature type="compositionally biased region" description="Low complexity" evidence="1">
    <location>
        <begin position="54"/>
        <end position="86"/>
    </location>
</feature>
<dbReference type="EMBL" id="MU806389">
    <property type="protein sequence ID" value="KAJ3835676.1"/>
    <property type="molecule type" value="Genomic_DNA"/>
</dbReference>
<evidence type="ECO:0000256" key="2">
    <source>
        <dbReference type="SAM" id="Phobius"/>
    </source>
</evidence>